<dbReference type="EMBL" id="CP025120">
    <property type="protein sequence ID" value="AUD79619.1"/>
    <property type="molecule type" value="Genomic_DNA"/>
</dbReference>
<evidence type="ECO:0000313" key="2">
    <source>
        <dbReference type="Proteomes" id="UP000232693"/>
    </source>
</evidence>
<protein>
    <submittedName>
        <fullName evidence="1">Uncharacterized protein</fullName>
    </submittedName>
</protein>
<accession>A0A2K9B0G5</accession>
<dbReference type="AlphaFoldDB" id="A0A2K9B0G5"/>
<organism evidence="1 2">
    <name type="scientific">Kangiella profundi</name>
    <dbReference type="NCBI Taxonomy" id="1561924"/>
    <lineage>
        <taxon>Bacteria</taxon>
        <taxon>Pseudomonadati</taxon>
        <taxon>Pseudomonadota</taxon>
        <taxon>Gammaproteobacteria</taxon>
        <taxon>Kangiellales</taxon>
        <taxon>Kangiellaceae</taxon>
        <taxon>Kangiella</taxon>
    </lineage>
</organism>
<sequence length="321" mass="36534">MKKSLLLVLSLLLVSQAAFGKNFYRYKDSDGRLIVKDYLPDEAVIAGYEVINEQGRILEVVPPEMTTEEKEAARIKEEQLEAQRKKQMEERRRDILLMRQYKTIDDIKRTEKNQTAALRANIDLLNGHIDNLNDKLQELQSRAANFERQGKAVPANTLKEIDATKSQIQTNNASISRYEEKIKSIEQQFQSDLIRFKELQAQQLIERNRSGGDATNLGAVYSCPDRVSCDKAWKFTQIFAHENASNKLEIVTDTLIVTGKAQSENQISLSITRIPGESESMQIVMEVSCHSSEAGEKLCASQEVTNLKNKFVDYLTERESL</sequence>
<evidence type="ECO:0000313" key="1">
    <source>
        <dbReference type="EMBL" id="AUD79619.1"/>
    </source>
</evidence>
<keyword evidence="2" id="KW-1185">Reference proteome</keyword>
<reference evidence="1 2" key="1">
    <citation type="submission" date="2017-12" db="EMBL/GenBank/DDBJ databases">
        <title>Kangiella profundi FT102 completed genome.</title>
        <authorList>
            <person name="Xu J."/>
            <person name="Wang J."/>
            <person name="Lu Y."/>
        </authorList>
    </citation>
    <scope>NUCLEOTIDE SEQUENCE [LARGE SCALE GENOMIC DNA]</scope>
    <source>
        <strain evidence="1 2">FT102</strain>
    </source>
</reference>
<dbReference type="RefSeq" id="WP_106647424.1">
    <property type="nucleotide sequence ID" value="NZ_BMGO01000001.1"/>
</dbReference>
<dbReference type="KEGG" id="kpd:CW740_10345"/>
<dbReference type="OrthoDB" id="6080407at2"/>
<name>A0A2K9B0G5_9GAMM</name>
<proteinExistence type="predicted"/>
<gene>
    <name evidence="1" type="ORF">CW740_10345</name>
</gene>
<dbReference type="Proteomes" id="UP000232693">
    <property type="component" value="Chromosome"/>
</dbReference>